<comment type="function">
    <text evidence="1 12">Required for the export of heme to the periplasm for the biogenesis of c-type cytochromes.</text>
</comment>
<proteinExistence type="inferred from homology"/>
<name>A0ABV3L3Z3_9RHOB</name>
<evidence type="ECO:0000256" key="8">
    <source>
        <dbReference type="ARBA" id="ARBA00022692"/>
    </source>
</evidence>
<feature type="transmembrane region" description="Helical" evidence="12">
    <location>
        <begin position="12"/>
        <end position="31"/>
    </location>
</feature>
<evidence type="ECO:0000256" key="5">
    <source>
        <dbReference type="ARBA" id="ARBA00022448"/>
    </source>
</evidence>
<dbReference type="NCBIfam" id="TIGR03141">
    <property type="entry name" value="cytochro_ccmD"/>
    <property type="match status" value="1"/>
</dbReference>
<protein>
    <recommendedName>
        <fullName evidence="4 12">Heme exporter protein D</fullName>
    </recommendedName>
</protein>
<evidence type="ECO:0000256" key="1">
    <source>
        <dbReference type="ARBA" id="ARBA00002442"/>
    </source>
</evidence>
<dbReference type="EMBL" id="JBFBVU010000005">
    <property type="protein sequence ID" value="MEV8466299.1"/>
    <property type="molecule type" value="Genomic_DNA"/>
</dbReference>
<dbReference type="Pfam" id="PF04995">
    <property type="entry name" value="CcmD"/>
    <property type="match status" value="1"/>
</dbReference>
<keyword evidence="9 12" id="KW-0201">Cytochrome c-type biogenesis</keyword>
<evidence type="ECO:0000256" key="6">
    <source>
        <dbReference type="ARBA" id="ARBA00022475"/>
    </source>
</evidence>
<dbReference type="RefSeq" id="WP_366192104.1">
    <property type="nucleotide sequence ID" value="NZ_JBFBVU010000005.1"/>
</dbReference>
<evidence type="ECO:0000256" key="2">
    <source>
        <dbReference type="ARBA" id="ARBA00004377"/>
    </source>
</evidence>
<evidence type="ECO:0000313" key="13">
    <source>
        <dbReference type="EMBL" id="MEV8466299.1"/>
    </source>
</evidence>
<evidence type="ECO:0000256" key="10">
    <source>
        <dbReference type="ARBA" id="ARBA00022989"/>
    </source>
</evidence>
<organism evidence="13 14">
    <name type="scientific">Meridianimarinicoccus marinus</name>
    <dbReference type="NCBI Taxonomy" id="3231483"/>
    <lineage>
        <taxon>Bacteria</taxon>
        <taxon>Pseudomonadati</taxon>
        <taxon>Pseudomonadota</taxon>
        <taxon>Alphaproteobacteria</taxon>
        <taxon>Rhodobacterales</taxon>
        <taxon>Paracoccaceae</taxon>
        <taxon>Meridianimarinicoccus</taxon>
    </lineage>
</organism>
<evidence type="ECO:0000256" key="3">
    <source>
        <dbReference type="ARBA" id="ARBA00008741"/>
    </source>
</evidence>
<keyword evidence="8 12" id="KW-0812">Transmembrane</keyword>
<gene>
    <name evidence="13" type="primary">ccmD</name>
    <name evidence="13" type="ORF">AB0T83_05810</name>
</gene>
<sequence>MMPDLGKYAAEVVSAYAVSLGLLIGLVALSLRRSARLRDALRQVEDRQRKTNG</sequence>
<evidence type="ECO:0000256" key="7">
    <source>
        <dbReference type="ARBA" id="ARBA00022519"/>
    </source>
</evidence>
<evidence type="ECO:0000256" key="4">
    <source>
        <dbReference type="ARBA" id="ARBA00016461"/>
    </source>
</evidence>
<comment type="subcellular location">
    <subcellularLocation>
        <location evidence="2 12">Cell inner membrane</location>
        <topology evidence="2 12">Single-pass membrane protein</topology>
    </subcellularLocation>
</comment>
<comment type="similarity">
    <text evidence="3 12">Belongs to the CcmD/CycX/HelD family.</text>
</comment>
<keyword evidence="5 12" id="KW-0813">Transport</keyword>
<evidence type="ECO:0000256" key="9">
    <source>
        <dbReference type="ARBA" id="ARBA00022748"/>
    </source>
</evidence>
<reference evidence="13 14" key="1">
    <citation type="submission" date="2024-07" db="EMBL/GenBank/DDBJ databases">
        <authorList>
            <person name="Kang M."/>
        </authorList>
    </citation>
    <scope>NUCLEOTIDE SEQUENCE [LARGE SCALE GENOMIC DNA]</scope>
    <source>
        <strain evidence="13 14">DFM31</strain>
    </source>
</reference>
<keyword evidence="10 12" id="KW-1133">Transmembrane helix</keyword>
<dbReference type="InterPro" id="IPR007078">
    <property type="entry name" value="Haem_export_protD_CcmD"/>
</dbReference>
<evidence type="ECO:0000313" key="14">
    <source>
        <dbReference type="Proteomes" id="UP001553161"/>
    </source>
</evidence>
<keyword evidence="7 12" id="KW-0997">Cell inner membrane</keyword>
<keyword evidence="6 12" id="KW-1003">Cell membrane</keyword>
<keyword evidence="14" id="KW-1185">Reference proteome</keyword>
<evidence type="ECO:0000256" key="11">
    <source>
        <dbReference type="ARBA" id="ARBA00023136"/>
    </source>
</evidence>
<keyword evidence="11 12" id="KW-0472">Membrane</keyword>
<dbReference type="Proteomes" id="UP001553161">
    <property type="component" value="Unassembled WGS sequence"/>
</dbReference>
<accession>A0ABV3L3Z3</accession>
<evidence type="ECO:0000256" key="12">
    <source>
        <dbReference type="RuleBase" id="RU363101"/>
    </source>
</evidence>
<comment type="caution">
    <text evidence="13">The sequence shown here is derived from an EMBL/GenBank/DDBJ whole genome shotgun (WGS) entry which is preliminary data.</text>
</comment>